<dbReference type="Gene3D" id="1.10.238.20">
    <property type="entry name" value="Pheromone/general odorant binding protein domain"/>
    <property type="match status" value="1"/>
</dbReference>
<evidence type="ECO:0000256" key="1">
    <source>
        <dbReference type="ARBA" id="ARBA00022729"/>
    </source>
</evidence>
<dbReference type="GO" id="GO:0005615">
    <property type="term" value="C:extracellular space"/>
    <property type="evidence" value="ECO:0007669"/>
    <property type="project" value="TreeGrafter"/>
</dbReference>
<dbReference type="Pfam" id="PF01395">
    <property type="entry name" value="PBP_GOBP"/>
    <property type="match status" value="1"/>
</dbReference>
<sequence length="137" mass="15613">MRTLLIYAIVCAIIVKCYCDSAEVSDGSEEDAMMKCAEELGFGHDEIQRIKNSTVPDERNENERCLMKCIGQKMKYLTSEGIVDVDHLLELSGEMIEKEGYSKSEMRQMLEKCAKKTGTETCMTAFKNMRCLMNRSK</sequence>
<dbReference type="SUPFAM" id="SSF47565">
    <property type="entry name" value="Insect pheromone/odorant-binding proteins"/>
    <property type="match status" value="1"/>
</dbReference>
<feature type="signal peptide" evidence="2">
    <location>
        <begin position="1"/>
        <end position="19"/>
    </location>
</feature>
<feature type="chain" id="PRO_5017182813" evidence="2">
    <location>
        <begin position="20"/>
        <end position="137"/>
    </location>
</feature>
<dbReference type="EMBL" id="MG507291">
    <property type="protein sequence ID" value="AXY78927.1"/>
    <property type="molecule type" value="mRNA"/>
</dbReference>
<dbReference type="PANTHER" id="PTHR11857">
    <property type="entry name" value="ODORANT BINDING PROTEIN-RELATED"/>
    <property type="match status" value="1"/>
</dbReference>
<name>A0A385I8D0_9ORTH</name>
<reference evidence="3" key="1">
    <citation type="journal article" date="2018" name="Comp. Biochem. Physiol. Part D Genomics Proteomics">
        <title>A whole-body transcriptome analysis and expression profiling of odorant binding protein genes in Oedaleus infernalis.</title>
        <authorList>
            <person name="Zhang Y."/>
            <person name="Tan Y."/>
            <person name="Zhou X.R."/>
            <person name="Pang B.P."/>
        </authorList>
    </citation>
    <scope>NUCLEOTIDE SEQUENCE</scope>
</reference>
<dbReference type="CDD" id="cd23992">
    <property type="entry name" value="PBP_GOBP"/>
    <property type="match status" value="1"/>
</dbReference>
<gene>
    <name evidence="3" type="primary">OBP14</name>
</gene>
<dbReference type="InterPro" id="IPR036728">
    <property type="entry name" value="PBP_GOBP_sf"/>
</dbReference>
<protein>
    <submittedName>
        <fullName evidence="3">Odorant-binding protein 14</fullName>
    </submittedName>
</protein>
<evidence type="ECO:0000313" key="3">
    <source>
        <dbReference type="EMBL" id="AXY78927.1"/>
    </source>
</evidence>
<dbReference type="GO" id="GO:0005549">
    <property type="term" value="F:odorant binding"/>
    <property type="evidence" value="ECO:0007669"/>
    <property type="project" value="InterPro"/>
</dbReference>
<evidence type="ECO:0000256" key="2">
    <source>
        <dbReference type="SAM" id="SignalP"/>
    </source>
</evidence>
<organism evidence="3">
    <name type="scientific">Oedaleus infernalis</name>
    <dbReference type="NCBI Taxonomy" id="267432"/>
    <lineage>
        <taxon>Eukaryota</taxon>
        <taxon>Metazoa</taxon>
        <taxon>Ecdysozoa</taxon>
        <taxon>Arthropoda</taxon>
        <taxon>Hexapoda</taxon>
        <taxon>Insecta</taxon>
        <taxon>Pterygota</taxon>
        <taxon>Neoptera</taxon>
        <taxon>Polyneoptera</taxon>
        <taxon>Orthoptera</taxon>
        <taxon>Caelifera</taxon>
        <taxon>Acrididea</taxon>
        <taxon>Acridomorpha</taxon>
        <taxon>Acridoidea</taxon>
        <taxon>Acrididae</taxon>
        <taxon>Oedipodinae</taxon>
        <taxon>Oedaleus</taxon>
    </lineage>
</organism>
<dbReference type="InterPro" id="IPR006170">
    <property type="entry name" value="PBP/GOBP"/>
</dbReference>
<proteinExistence type="evidence at transcript level"/>
<dbReference type="SMART" id="SM00708">
    <property type="entry name" value="PhBP"/>
    <property type="match status" value="1"/>
</dbReference>
<dbReference type="AlphaFoldDB" id="A0A385I8D0"/>
<keyword evidence="1 2" id="KW-0732">Signal</keyword>
<dbReference type="GO" id="GO:0007608">
    <property type="term" value="P:sensory perception of smell"/>
    <property type="evidence" value="ECO:0007669"/>
    <property type="project" value="TreeGrafter"/>
</dbReference>
<accession>A0A385I8D0</accession>